<reference evidence="16 17" key="1">
    <citation type="submission" date="2020-03" db="EMBL/GenBank/DDBJ databases">
        <title>Sequencing the genomes of 1000 actinobacteria strains.</title>
        <authorList>
            <person name="Klenk H.-P."/>
        </authorList>
    </citation>
    <scope>NUCLEOTIDE SEQUENCE [LARGE SCALE GENOMIC DNA]</scope>
    <source>
        <strain evidence="16 17">DSM 45668</strain>
    </source>
</reference>
<evidence type="ECO:0000256" key="12">
    <source>
        <dbReference type="ARBA" id="ARBA00047880"/>
    </source>
</evidence>
<proteinExistence type="inferred from homology"/>
<dbReference type="InterPro" id="IPR015864">
    <property type="entry name" value="FAD_synthase"/>
</dbReference>
<dbReference type="SUPFAM" id="SSF52374">
    <property type="entry name" value="Nucleotidylyl transferase"/>
    <property type="match status" value="1"/>
</dbReference>
<dbReference type="EC" id="2.7.7.2" evidence="14"/>
<dbReference type="InterPro" id="IPR023468">
    <property type="entry name" value="Riboflavin_kinase"/>
</dbReference>
<evidence type="ECO:0000256" key="9">
    <source>
        <dbReference type="ARBA" id="ARBA00022827"/>
    </source>
</evidence>
<dbReference type="Proteomes" id="UP000754495">
    <property type="component" value="Unassembled WGS sequence"/>
</dbReference>
<comment type="pathway">
    <text evidence="2 14">Cofactor biosynthesis; FMN biosynthesis; FMN from riboflavin (ATP route): step 1/1.</text>
</comment>
<dbReference type="EMBL" id="JAANOU010000001">
    <property type="protein sequence ID" value="NIH81275.1"/>
    <property type="molecule type" value="Genomic_DNA"/>
</dbReference>
<organism evidence="16 17">
    <name type="scientific">Amycolatopsis viridis</name>
    <dbReference type="NCBI Taxonomy" id="185678"/>
    <lineage>
        <taxon>Bacteria</taxon>
        <taxon>Bacillati</taxon>
        <taxon>Actinomycetota</taxon>
        <taxon>Actinomycetes</taxon>
        <taxon>Pseudonocardiales</taxon>
        <taxon>Pseudonocardiaceae</taxon>
        <taxon>Amycolatopsis</taxon>
    </lineage>
</organism>
<evidence type="ECO:0000256" key="8">
    <source>
        <dbReference type="ARBA" id="ARBA00022777"/>
    </source>
</evidence>
<sequence length="323" mass="35007">MQRWRGLADLPGGWGRCVVTIGVFDGVHRGHQALIAKTVEVAKHRNLPSVMLTFDPHPSEVIRPGSHPAQLTTLRRKAELVEQLGIDVFCVLPFTLELSRLTADEFVHEVLVDRLHAAAVVVGENFTFGHKAAGTVPLLKELGRRFGFATYGAELQGGAAADGETPDAGEITFSSTYVRSCIDAGDVVAAAEALGRPHRLEGIVVRGDGRGHDLGYPTANLSTPRFAAVPADGVYACWFVRDKQPGRLLPAAVSVGTNPTFSGRERTVEAFVLDVDEDFYGQHVSLDFVGRLRDMVRFTSVDDLVEEIGDDVRRTRAILGLDG</sequence>
<dbReference type="InterPro" id="IPR015865">
    <property type="entry name" value="Riboflavin_kinase_bac/euk"/>
</dbReference>
<evidence type="ECO:0000313" key="17">
    <source>
        <dbReference type="Proteomes" id="UP000754495"/>
    </source>
</evidence>
<dbReference type="InterPro" id="IPR023465">
    <property type="entry name" value="Riboflavin_kinase_dom_sf"/>
</dbReference>
<evidence type="ECO:0000313" key="16">
    <source>
        <dbReference type="EMBL" id="NIH81275.1"/>
    </source>
</evidence>
<dbReference type="GO" id="GO:0008531">
    <property type="term" value="F:riboflavin kinase activity"/>
    <property type="evidence" value="ECO:0007669"/>
    <property type="project" value="UniProtKB-EC"/>
</dbReference>
<dbReference type="NCBIfam" id="TIGR00083">
    <property type="entry name" value="ribF"/>
    <property type="match status" value="1"/>
</dbReference>
<keyword evidence="3 14" id="KW-0285">Flavoprotein</keyword>
<dbReference type="NCBIfam" id="NF004160">
    <property type="entry name" value="PRK05627.1-3"/>
    <property type="match status" value="1"/>
</dbReference>
<evidence type="ECO:0000256" key="13">
    <source>
        <dbReference type="ARBA" id="ARBA00049494"/>
    </source>
</evidence>
<dbReference type="GO" id="GO:0003919">
    <property type="term" value="F:FMN adenylyltransferase activity"/>
    <property type="evidence" value="ECO:0007669"/>
    <property type="project" value="UniProtKB-EC"/>
</dbReference>
<comment type="catalytic activity">
    <reaction evidence="13 14">
        <text>FMN + ATP + H(+) = FAD + diphosphate</text>
        <dbReference type="Rhea" id="RHEA:17237"/>
        <dbReference type="ChEBI" id="CHEBI:15378"/>
        <dbReference type="ChEBI" id="CHEBI:30616"/>
        <dbReference type="ChEBI" id="CHEBI:33019"/>
        <dbReference type="ChEBI" id="CHEBI:57692"/>
        <dbReference type="ChEBI" id="CHEBI:58210"/>
        <dbReference type="EC" id="2.7.7.2"/>
    </reaction>
</comment>
<feature type="domain" description="Riboflavin kinase" evidence="15">
    <location>
        <begin position="193"/>
        <end position="320"/>
    </location>
</feature>
<keyword evidence="7 14" id="KW-0547">Nucleotide-binding</keyword>
<evidence type="ECO:0000256" key="10">
    <source>
        <dbReference type="ARBA" id="ARBA00022840"/>
    </source>
</evidence>
<accession>A0ABX0T154</accession>
<comment type="caution">
    <text evidence="16">The sequence shown here is derived from an EMBL/GenBank/DDBJ whole genome shotgun (WGS) entry which is preliminary data.</text>
</comment>
<dbReference type="SMART" id="SM00904">
    <property type="entry name" value="Flavokinase"/>
    <property type="match status" value="1"/>
</dbReference>
<evidence type="ECO:0000256" key="4">
    <source>
        <dbReference type="ARBA" id="ARBA00022643"/>
    </source>
</evidence>
<keyword evidence="10 14" id="KW-0067">ATP-binding</keyword>
<evidence type="ECO:0000256" key="14">
    <source>
        <dbReference type="PIRNR" id="PIRNR004491"/>
    </source>
</evidence>
<dbReference type="PANTHER" id="PTHR22749">
    <property type="entry name" value="RIBOFLAVIN KINASE/FMN ADENYLYLTRANSFERASE"/>
    <property type="match status" value="1"/>
</dbReference>
<dbReference type="EC" id="2.7.1.26" evidence="14"/>
<dbReference type="PANTHER" id="PTHR22749:SF6">
    <property type="entry name" value="RIBOFLAVIN KINASE"/>
    <property type="match status" value="1"/>
</dbReference>
<evidence type="ECO:0000256" key="5">
    <source>
        <dbReference type="ARBA" id="ARBA00022679"/>
    </source>
</evidence>
<evidence type="ECO:0000256" key="6">
    <source>
        <dbReference type="ARBA" id="ARBA00022695"/>
    </source>
</evidence>
<dbReference type="Pfam" id="PF01687">
    <property type="entry name" value="Flavokinase"/>
    <property type="match status" value="1"/>
</dbReference>
<comment type="catalytic activity">
    <reaction evidence="12 14">
        <text>riboflavin + ATP = FMN + ADP + H(+)</text>
        <dbReference type="Rhea" id="RHEA:14357"/>
        <dbReference type="ChEBI" id="CHEBI:15378"/>
        <dbReference type="ChEBI" id="CHEBI:30616"/>
        <dbReference type="ChEBI" id="CHEBI:57986"/>
        <dbReference type="ChEBI" id="CHEBI:58210"/>
        <dbReference type="ChEBI" id="CHEBI:456216"/>
        <dbReference type="EC" id="2.7.1.26"/>
    </reaction>
</comment>
<comment type="similarity">
    <text evidence="14">Belongs to the ribF family.</text>
</comment>
<keyword evidence="8 14" id="KW-0418">Kinase</keyword>
<dbReference type="PIRSF" id="PIRSF004491">
    <property type="entry name" value="FAD_Synth"/>
    <property type="match status" value="1"/>
</dbReference>
<dbReference type="SUPFAM" id="SSF82114">
    <property type="entry name" value="Riboflavin kinase-like"/>
    <property type="match status" value="1"/>
</dbReference>
<evidence type="ECO:0000256" key="1">
    <source>
        <dbReference type="ARBA" id="ARBA00004726"/>
    </source>
</evidence>
<dbReference type="Gene3D" id="3.40.50.620">
    <property type="entry name" value="HUPs"/>
    <property type="match status" value="1"/>
</dbReference>
<evidence type="ECO:0000256" key="2">
    <source>
        <dbReference type="ARBA" id="ARBA00005201"/>
    </source>
</evidence>
<keyword evidence="11" id="KW-0511">Multifunctional enzyme</keyword>
<name>A0ABX0T154_9PSEU</name>
<dbReference type="Pfam" id="PF06574">
    <property type="entry name" value="FAD_syn"/>
    <property type="match status" value="1"/>
</dbReference>
<keyword evidence="6 14" id="KW-0548">Nucleotidyltransferase</keyword>
<evidence type="ECO:0000256" key="3">
    <source>
        <dbReference type="ARBA" id="ARBA00022630"/>
    </source>
</evidence>
<dbReference type="InterPro" id="IPR002606">
    <property type="entry name" value="Riboflavin_kinase_bac"/>
</dbReference>
<keyword evidence="9 14" id="KW-0274">FAD</keyword>
<evidence type="ECO:0000256" key="7">
    <source>
        <dbReference type="ARBA" id="ARBA00022741"/>
    </source>
</evidence>
<protein>
    <recommendedName>
        <fullName evidence="14">Riboflavin biosynthesis protein</fullName>
    </recommendedName>
    <domain>
        <recommendedName>
            <fullName evidence="14">Riboflavin kinase</fullName>
            <ecNumber evidence="14">2.7.1.26</ecNumber>
        </recommendedName>
        <alternativeName>
            <fullName evidence="14">Flavokinase</fullName>
        </alternativeName>
    </domain>
    <domain>
        <recommendedName>
            <fullName evidence="14">FMN adenylyltransferase</fullName>
            <ecNumber evidence="14">2.7.7.2</ecNumber>
        </recommendedName>
        <alternativeName>
            <fullName evidence="14">FAD pyrophosphorylase</fullName>
        </alternativeName>
        <alternativeName>
            <fullName evidence="14">FAD synthase</fullName>
        </alternativeName>
    </domain>
</protein>
<dbReference type="Gene3D" id="2.40.30.30">
    <property type="entry name" value="Riboflavin kinase-like"/>
    <property type="match status" value="1"/>
</dbReference>
<dbReference type="CDD" id="cd02064">
    <property type="entry name" value="FAD_synthetase_N"/>
    <property type="match status" value="1"/>
</dbReference>
<comment type="pathway">
    <text evidence="1 14">Cofactor biosynthesis; FAD biosynthesis; FAD from FMN: step 1/1.</text>
</comment>
<keyword evidence="5 14" id="KW-0808">Transferase</keyword>
<dbReference type="InterPro" id="IPR014729">
    <property type="entry name" value="Rossmann-like_a/b/a_fold"/>
</dbReference>
<keyword evidence="17" id="KW-1185">Reference proteome</keyword>
<evidence type="ECO:0000259" key="15">
    <source>
        <dbReference type="SMART" id="SM00904"/>
    </source>
</evidence>
<evidence type="ECO:0000256" key="11">
    <source>
        <dbReference type="ARBA" id="ARBA00023268"/>
    </source>
</evidence>
<keyword evidence="4 14" id="KW-0288">FMN</keyword>
<gene>
    <name evidence="16" type="ORF">FHX46_003805</name>
</gene>
<dbReference type="RefSeq" id="WP_167116763.1">
    <property type="nucleotide sequence ID" value="NZ_JAANOU010000001.1"/>
</dbReference>